<dbReference type="InterPro" id="IPR013785">
    <property type="entry name" value="Aldolase_TIM"/>
</dbReference>
<gene>
    <name evidence="1" type="ORF">MNB_SM-4-457</name>
</gene>
<dbReference type="SUPFAM" id="SSF51366">
    <property type="entry name" value="Ribulose-phoshate binding barrel"/>
    <property type="match status" value="1"/>
</dbReference>
<keyword evidence="1" id="KW-0456">Lyase</keyword>
<reference evidence="1" key="1">
    <citation type="submission" date="2016-10" db="EMBL/GenBank/DDBJ databases">
        <authorList>
            <person name="de Groot N.N."/>
        </authorList>
    </citation>
    <scope>NUCLEOTIDE SEQUENCE</scope>
</reference>
<name>A0A1W1BBC1_9ZZZZ</name>
<dbReference type="EMBL" id="FPHF01000011">
    <property type="protein sequence ID" value="SFV50812.1"/>
    <property type="molecule type" value="Genomic_DNA"/>
</dbReference>
<accession>A0A1W1BBC1</accession>
<dbReference type="AlphaFoldDB" id="A0A1W1BBC1"/>
<organism evidence="1">
    <name type="scientific">hydrothermal vent metagenome</name>
    <dbReference type="NCBI Taxonomy" id="652676"/>
    <lineage>
        <taxon>unclassified sequences</taxon>
        <taxon>metagenomes</taxon>
        <taxon>ecological metagenomes</taxon>
    </lineage>
</organism>
<dbReference type="GO" id="GO:0000105">
    <property type="term" value="P:L-histidine biosynthetic process"/>
    <property type="evidence" value="ECO:0007669"/>
    <property type="project" value="InterPro"/>
</dbReference>
<dbReference type="GO" id="GO:0000107">
    <property type="term" value="F:imidazoleglycerol-phosphate synthase activity"/>
    <property type="evidence" value="ECO:0007669"/>
    <property type="project" value="TreeGrafter"/>
</dbReference>
<dbReference type="PANTHER" id="PTHR21235:SF2">
    <property type="entry name" value="IMIDAZOLE GLYCEROL PHOSPHATE SYNTHASE HISHF"/>
    <property type="match status" value="1"/>
</dbReference>
<dbReference type="EC" id="4.1.3.-" evidence="1"/>
<protein>
    <submittedName>
        <fullName evidence="1">Imidazole glycerol phosphate synthase cyclase subunit</fullName>
        <ecNumber evidence="1">4.1.3.-</ecNumber>
    </submittedName>
</protein>
<dbReference type="InterPro" id="IPR050064">
    <property type="entry name" value="IGPS_HisA/HisF"/>
</dbReference>
<dbReference type="InterPro" id="IPR006062">
    <property type="entry name" value="His_biosynth"/>
</dbReference>
<dbReference type="Gene3D" id="3.20.20.70">
    <property type="entry name" value="Aldolase class I"/>
    <property type="match status" value="1"/>
</dbReference>
<proteinExistence type="predicted"/>
<dbReference type="InterPro" id="IPR011060">
    <property type="entry name" value="RibuloseP-bd_barrel"/>
</dbReference>
<evidence type="ECO:0000313" key="1">
    <source>
        <dbReference type="EMBL" id="SFV50812.1"/>
    </source>
</evidence>
<sequence>MLRKRLIFTLIYKDGFFHQSRNFRLQRVGNLRWLERNYKFKDIAFSLDEIVVLNTSQTQESLTEFASTLSALVEDVFIPIAAGGHIRKMEDARLLFENGMDKIVVNTILDSDKDLVRELVEHYGSQSVLASIDYREVDGVSTVYVNNGQTSTLQTLQNYVKEVEALGVGEIYLNSIEQDGTGFGYDIETIKTIANTLSIPLIIAGGAGNERHFEEGLSLDGVNAVATANLFNFIGDGLPNARKAILKKGFNIASWN</sequence>
<dbReference type="GO" id="GO:0016829">
    <property type="term" value="F:lyase activity"/>
    <property type="evidence" value="ECO:0007669"/>
    <property type="project" value="UniProtKB-KW"/>
</dbReference>
<dbReference type="PANTHER" id="PTHR21235">
    <property type="entry name" value="IMIDAZOLE GLYCEROL PHOSPHATE SYNTHASE SUBUNIT HISF/H IGP SYNTHASE SUBUNIT HISF/H"/>
    <property type="match status" value="1"/>
</dbReference>
<dbReference type="Pfam" id="PF00977">
    <property type="entry name" value="His_biosynth"/>
    <property type="match status" value="1"/>
</dbReference>